<accession>A0A0F9TNV8</accession>
<evidence type="ECO:0000313" key="1">
    <source>
        <dbReference type="EMBL" id="KKN76637.1"/>
    </source>
</evidence>
<gene>
    <name evidence="1" type="ORF">LCGC14_0368340</name>
</gene>
<proteinExistence type="predicted"/>
<comment type="caution">
    <text evidence="1">The sequence shown here is derived from an EMBL/GenBank/DDBJ whole genome shotgun (WGS) entry which is preliminary data.</text>
</comment>
<organism evidence="1">
    <name type="scientific">marine sediment metagenome</name>
    <dbReference type="NCBI Taxonomy" id="412755"/>
    <lineage>
        <taxon>unclassified sequences</taxon>
        <taxon>metagenomes</taxon>
        <taxon>ecological metagenomes</taxon>
    </lineage>
</organism>
<dbReference type="EMBL" id="LAZR01000292">
    <property type="protein sequence ID" value="KKN76637.1"/>
    <property type="molecule type" value="Genomic_DNA"/>
</dbReference>
<name>A0A0F9TNV8_9ZZZZ</name>
<sequence>MFDWLRNLLGRHDCPEQIELDRMEEEYEILQHKLLFEEVRHKITEDTIKLESDFQKIKHKIKEDLSLIEINKKEFAFYDDHI</sequence>
<protein>
    <submittedName>
        <fullName evidence="1">Uncharacterized protein</fullName>
    </submittedName>
</protein>
<reference evidence="1" key="1">
    <citation type="journal article" date="2015" name="Nature">
        <title>Complex archaea that bridge the gap between prokaryotes and eukaryotes.</title>
        <authorList>
            <person name="Spang A."/>
            <person name="Saw J.H."/>
            <person name="Jorgensen S.L."/>
            <person name="Zaremba-Niedzwiedzka K."/>
            <person name="Martijn J."/>
            <person name="Lind A.E."/>
            <person name="van Eijk R."/>
            <person name="Schleper C."/>
            <person name="Guy L."/>
            <person name="Ettema T.J."/>
        </authorList>
    </citation>
    <scope>NUCLEOTIDE SEQUENCE</scope>
</reference>
<dbReference type="AlphaFoldDB" id="A0A0F9TNV8"/>